<dbReference type="Proteomes" id="UP001163321">
    <property type="component" value="Chromosome 3"/>
</dbReference>
<proteinExistence type="predicted"/>
<sequence>MAVSEYNISTYANKWIASHFYLRCSHLTMNTENGDAYVCRLDDFSRVCVLARVRLSWRQPCEVSSFNCLAFHLKPSSSPPQLASSTSIDALINVLS</sequence>
<accession>A0ACC0W948</accession>
<evidence type="ECO:0000313" key="2">
    <source>
        <dbReference type="Proteomes" id="UP001163321"/>
    </source>
</evidence>
<protein>
    <submittedName>
        <fullName evidence="1">Uncharacterized protein</fullName>
    </submittedName>
</protein>
<gene>
    <name evidence="1" type="ORF">PsorP6_008110</name>
</gene>
<evidence type="ECO:0000313" key="1">
    <source>
        <dbReference type="EMBL" id="KAI9914463.1"/>
    </source>
</evidence>
<comment type="caution">
    <text evidence="1">The sequence shown here is derived from an EMBL/GenBank/DDBJ whole genome shotgun (WGS) entry which is preliminary data.</text>
</comment>
<organism evidence="1 2">
    <name type="scientific">Peronosclerospora sorghi</name>
    <dbReference type="NCBI Taxonomy" id="230839"/>
    <lineage>
        <taxon>Eukaryota</taxon>
        <taxon>Sar</taxon>
        <taxon>Stramenopiles</taxon>
        <taxon>Oomycota</taxon>
        <taxon>Peronosporomycetes</taxon>
        <taxon>Peronosporales</taxon>
        <taxon>Peronosporaceae</taxon>
        <taxon>Peronosclerospora</taxon>
    </lineage>
</organism>
<keyword evidence="2" id="KW-1185">Reference proteome</keyword>
<dbReference type="EMBL" id="CM047582">
    <property type="protein sequence ID" value="KAI9914463.1"/>
    <property type="molecule type" value="Genomic_DNA"/>
</dbReference>
<name>A0ACC0W948_9STRA</name>
<reference evidence="1 2" key="1">
    <citation type="journal article" date="2022" name="bioRxiv">
        <title>The genome of the oomycete Peronosclerospora sorghi, a cosmopolitan pathogen of maize and sorghum, is inflated with dispersed pseudogenes.</title>
        <authorList>
            <person name="Fletcher K."/>
            <person name="Martin F."/>
            <person name="Isakeit T."/>
            <person name="Cavanaugh K."/>
            <person name="Magill C."/>
            <person name="Michelmore R."/>
        </authorList>
    </citation>
    <scope>NUCLEOTIDE SEQUENCE [LARGE SCALE GENOMIC DNA]</scope>
    <source>
        <strain evidence="1">P6</strain>
    </source>
</reference>